<reference evidence="1" key="1">
    <citation type="journal article" date="2020" name="Nature">
        <title>Giant virus diversity and host interactions through global metagenomics.</title>
        <authorList>
            <person name="Schulz F."/>
            <person name="Roux S."/>
            <person name="Paez-Espino D."/>
            <person name="Jungbluth S."/>
            <person name="Walsh D.A."/>
            <person name="Denef V.J."/>
            <person name="McMahon K.D."/>
            <person name="Konstantinidis K.T."/>
            <person name="Eloe-Fadrosh E.A."/>
            <person name="Kyrpides N.C."/>
            <person name="Woyke T."/>
        </authorList>
    </citation>
    <scope>NUCLEOTIDE SEQUENCE</scope>
    <source>
        <strain evidence="1">GVMAG-S-1074260-58</strain>
    </source>
</reference>
<evidence type="ECO:0008006" key="2">
    <source>
        <dbReference type="Google" id="ProtNLM"/>
    </source>
</evidence>
<name>A0A6C0JWP0_9ZZZZ</name>
<organism evidence="1">
    <name type="scientific">viral metagenome</name>
    <dbReference type="NCBI Taxonomy" id="1070528"/>
    <lineage>
        <taxon>unclassified sequences</taxon>
        <taxon>metagenomes</taxon>
        <taxon>organismal metagenomes</taxon>
    </lineage>
</organism>
<accession>A0A6C0JWP0</accession>
<sequence length="159" mass="17957">MDCVINALQLMNVLDETAANIMRISTLGMFGFTKEQIEVIFMYKAGHNFSFVPTMNYQEWSTRITTLLPPGNVVFAGYETQTGSKHVFLIGRFANGRLVYIDPQRPPMCLLDSPACERNVNGEGQRSWYLLFHSTIPLTTANTDTLIAYTQALQRQGRP</sequence>
<proteinExistence type="predicted"/>
<evidence type="ECO:0000313" key="1">
    <source>
        <dbReference type="EMBL" id="QHU09226.1"/>
    </source>
</evidence>
<dbReference type="EMBL" id="MN740706">
    <property type="protein sequence ID" value="QHU09226.1"/>
    <property type="molecule type" value="Genomic_DNA"/>
</dbReference>
<protein>
    <recommendedName>
        <fullName evidence="2">Peptidase C39-like domain-containing protein</fullName>
    </recommendedName>
</protein>
<dbReference type="AlphaFoldDB" id="A0A6C0JWP0"/>